<dbReference type="Gene3D" id="3.30.530.20">
    <property type="match status" value="1"/>
</dbReference>
<comment type="caution">
    <text evidence="2">The sequence shown here is derived from an EMBL/GenBank/DDBJ whole genome shotgun (WGS) entry which is preliminary data.</text>
</comment>
<name>A0A2T5MH41_9GAMM</name>
<gene>
    <name evidence="2" type="ORF">CJD38_04155</name>
</gene>
<keyword evidence="3" id="KW-1185">Reference proteome</keyword>
<dbReference type="CDD" id="cd07812">
    <property type="entry name" value="SRPBCC"/>
    <property type="match status" value="1"/>
</dbReference>
<dbReference type="RefSeq" id="WP_107939077.1">
    <property type="nucleotide sequence ID" value="NZ_QANS01000002.1"/>
</dbReference>
<dbReference type="EMBL" id="QANS01000002">
    <property type="protein sequence ID" value="PTU31887.1"/>
    <property type="molecule type" value="Genomic_DNA"/>
</dbReference>
<dbReference type="SUPFAM" id="SSF54427">
    <property type="entry name" value="NTF2-like"/>
    <property type="match status" value="1"/>
</dbReference>
<evidence type="ECO:0000259" key="1">
    <source>
        <dbReference type="Pfam" id="PF12680"/>
    </source>
</evidence>
<dbReference type="AlphaFoldDB" id="A0A2T5MH41"/>
<dbReference type="Pfam" id="PF10604">
    <property type="entry name" value="Polyketide_cyc2"/>
    <property type="match status" value="1"/>
</dbReference>
<dbReference type="Proteomes" id="UP000244248">
    <property type="component" value="Unassembled WGS sequence"/>
</dbReference>
<protein>
    <recommendedName>
        <fullName evidence="1">SnoaL-like domain-containing protein</fullName>
    </recommendedName>
</protein>
<dbReference type="InterPro" id="IPR023393">
    <property type="entry name" value="START-like_dom_sf"/>
</dbReference>
<organism evidence="2 3">
    <name type="scientific">Stenotrophobium rhamnosiphilum</name>
    <dbReference type="NCBI Taxonomy" id="2029166"/>
    <lineage>
        <taxon>Bacteria</taxon>
        <taxon>Pseudomonadati</taxon>
        <taxon>Pseudomonadota</taxon>
        <taxon>Gammaproteobacteria</taxon>
        <taxon>Nevskiales</taxon>
        <taxon>Nevskiaceae</taxon>
        <taxon>Stenotrophobium</taxon>
    </lineage>
</organism>
<evidence type="ECO:0000313" key="3">
    <source>
        <dbReference type="Proteomes" id="UP000244248"/>
    </source>
</evidence>
<dbReference type="InterPro" id="IPR032710">
    <property type="entry name" value="NTF2-like_dom_sf"/>
</dbReference>
<dbReference type="InterPro" id="IPR037401">
    <property type="entry name" value="SnoaL-like"/>
</dbReference>
<sequence>MIETEQSILIEAPIESVWDYVQDIRKWANLFPGCRDCKVIDEHDSRWVIKVGAGGLVRTVNVSVHVEKWDGPERVNFTYKLDGEPVEGSGSYIAKQISAGQTEITLKVSVSGRGPMAPMWEAVSRPLLPQLAKSFAGQLKSEIEQAAGIARETTHAPSMLSVIAAWPLKLWQLLFGVQKSSSTPSTEEISMSEQNKKVVLTFINAMSAGDSAASAPCLDKEAFTLAKGFGKFAGTRHYNDIVGMIGALKILVPTGLRPTIHSITADGDRVVVEFEGNGVTSEGTAYCNQYCMVFTMRNGLIRQVNEYFCTILADQVLWPMVERMQSSAAKT</sequence>
<dbReference type="Pfam" id="PF12680">
    <property type="entry name" value="SnoaL_2"/>
    <property type="match status" value="1"/>
</dbReference>
<evidence type="ECO:0000313" key="2">
    <source>
        <dbReference type="EMBL" id="PTU31887.1"/>
    </source>
</evidence>
<dbReference type="Gene3D" id="3.10.450.50">
    <property type="match status" value="1"/>
</dbReference>
<dbReference type="SUPFAM" id="SSF55961">
    <property type="entry name" value="Bet v1-like"/>
    <property type="match status" value="1"/>
</dbReference>
<reference evidence="2 3" key="1">
    <citation type="submission" date="2018-04" db="EMBL/GenBank/DDBJ databases">
        <title>Novel species isolated from glacier.</title>
        <authorList>
            <person name="Liu Q."/>
            <person name="Xin Y.-H."/>
        </authorList>
    </citation>
    <scope>NUCLEOTIDE SEQUENCE [LARGE SCALE GENOMIC DNA]</scope>
    <source>
        <strain evidence="2 3">GT1R17</strain>
    </source>
</reference>
<dbReference type="InterPro" id="IPR019587">
    <property type="entry name" value="Polyketide_cyclase/dehydratase"/>
</dbReference>
<accession>A0A2T5MH41</accession>
<proteinExistence type="predicted"/>
<dbReference type="OrthoDB" id="1450423at2"/>
<feature type="domain" description="SnoaL-like" evidence="1">
    <location>
        <begin position="201"/>
        <end position="303"/>
    </location>
</feature>